<protein>
    <recommendedName>
        <fullName evidence="3">Flagellar basal-body/hook protein C-terminal domain-containing protein</fullName>
    </recommendedName>
</protein>
<keyword evidence="2" id="KW-1185">Reference proteome</keyword>
<evidence type="ECO:0000313" key="2">
    <source>
        <dbReference type="Proteomes" id="UP001549313"/>
    </source>
</evidence>
<name>A0ABV2RFQ3_9CAUL</name>
<evidence type="ECO:0000313" key="1">
    <source>
        <dbReference type="EMBL" id="MET4685418.1"/>
    </source>
</evidence>
<dbReference type="RefSeq" id="WP_354090387.1">
    <property type="nucleotide sequence ID" value="NZ_JBEPTF010000006.1"/>
</dbReference>
<evidence type="ECO:0008006" key="3">
    <source>
        <dbReference type="Google" id="ProtNLM"/>
    </source>
</evidence>
<reference evidence="1 2" key="1">
    <citation type="submission" date="2024-06" db="EMBL/GenBank/DDBJ databases">
        <title>Sorghum-associated microbial communities from plants grown in Nebraska, USA.</title>
        <authorList>
            <person name="Schachtman D."/>
        </authorList>
    </citation>
    <scope>NUCLEOTIDE SEQUENCE [LARGE SCALE GENOMIC DNA]</scope>
    <source>
        <strain evidence="1 2">2814</strain>
    </source>
</reference>
<proteinExistence type="predicted"/>
<accession>A0ABV2RFQ3</accession>
<dbReference type="EMBL" id="JBEPTF010000006">
    <property type="protein sequence ID" value="MET4685418.1"/>
    <property type="molecule type" value="Genomic_DNA"/>
</dbReference>
<sequence>MSPHSGRLTDDVRRPPGAVPMMIPPLSIAVAGMQDAAARFETSARRVASGAMDDYAVEAVEQIRAKQDFTANAAVVRTADEMTGTLLDILA</sequence>
<gene>
    <name evidence="1" type="ORF">ABIE19_003369</name>
</gene>
<comment type="caution">
    <text evidence="1">The sequence shown here is derived from an EMBL/GenBank/DDBJ whole genome shotgun (WGS) entry which is preliminary data.</text>
</comment>
<organism evidence="1 2">
    <name type="scientific">Brevundimonas faecalis</name>
    <dbReference type="NCBI Taxonomy" id="947378"/>
    <lineage>
        <taxon>Bacteria</taxon>
        <taxon>Pseudomonadati</taxon>
        <taxon>Pseudomonadota</taxon>
        <taxon>Alphaproteobacteria</taxon>
        <taxon>Caulobacterales</taxon>
        <taxon>Caulobacteraceae</taxon>
        <taxon>Brevundimonas</taxon>
    </lineage>
</organism>
<dbReference type="Proteomes" id="UP001549313">
    <property type="component" value="Unassembled WGS sequence"/>
</dbReference>